<sequence length="357" mass="40128">MGRNGLFQHDRQRRAFADLPTVLVPPAVFGGLFIALWTWKCCMMVLFQNKIIYMPSLPPNARWETIANYQSQCSGISWREERIRSGDGTRISLCVASVESSSAPVLRKVYILYFQGNASSLPPRLPFLSPVLRMLRDKQPPLPVQYIMVCCSYRGYWTSKGRPSEKGILQDAAAALNWIREVEETSSDEGDKQPVSVIIWGQSIGAGVATNLAAQQALFSERLALKMLILETPFLSIRAMLETIYPQKWLPYRHLWPFLRNHLDSWEALGVLQENAIRHKVTPPNVVIVEAERDELVPASHGDMLERRCLELGLKVRKQSIPTALHNEVLVRPGGRTAMVEAIRQASGEAPSSQPKG</sequence>
<dbReference type="Proteomes" id="UP000241818">
    <property type="component" value="Unassembled WGS sequence"/>
</dbReference>
<protein>
    <recommendedName>
        <fullName evidence="4">AB hydrolase-1 domain-containing protein</fullName>
    </recommendedName>
</protein>
<dbReference type="InterPro" id="IPR029058">
    <property type="entry name" value="AB_hydrolase_fold"/>
</dbReference>
<dbReference type="RefSeq" id="XP_024716974.1">
    <property type="nucleotide sequence ID" value="XM_024861328.1"/>
</dbReference>
<keyword evidence="1" id="KW-0472">Membrane</keyword>
<dbReference type="PANTHER" id="PTHR12277">
    <property type="entry name" value="ALPHA/BETA HYDROLASE DOMAIN-CONTAINING PROTEIN"/>
    <property type="match status" value="1"/>
</dbReference>
<dbReference type="AlphaFoldDB" id="A0A2T3AQP5"/>
<name>A0A2T3AQP5_AMORE</name>
<dbReference type="SUPFAM" id="SSF53474">
    <property type="entry name" value="alpha/beta-Hydrolases"/>
    <property type="match status" value="1"/>
</dbReference>
<dbReference type="GO" id="GO:0016020">
    <property type="term" value="C:membrane"/>
    <property type="evidence" value="ECO:0007669"/>
    <property type="project" value="TreeGrafter"/>
</dbReference>
<gene>
    <name evidence="2" type="ORF">M430DRAFT_110086</name>
</gene>
<dbReference type="GeneID" id="36569409"/>
<organism evidence="2 3">
    <name type="scientific">Amorphotheca resinae ATCC 22711</name>
    <dbReference type="NCBI Taxonomy" id="857342"/>
    <lineage>
        <taxon>Eukaryota</taxon>
        <taxon>Fungi</taxon>
        <taxon>Dikarya</taxon>
        <taxon>Ascomycota</taxon>
        <taxon>Pezizomycotina</taxon>
        <taxon>Leotiomycetes</taxon>
        <taxon>Helotiales</taxon>
        <taxon>Amorphothecaceae</taxon>
        <taxon>Amorphotheca</taxon>
    </lineage>
</organism>
<dbReference type="OrthoDB" id="10249433at2759"/>
<evidence type="ECO:0000313" key="2">
    <source>
        <dbReference type="EMBL" id="PSS08576.1"/>
    </source>
</evidence>
<evidence type="ECO:0008006" key="4">
    <source>
        <dbReference type="Google" id="ProtNLM"/>
    </source>
</evidence>
<feature type="transmembrane region" description="Helical" evidence="1">
    <location>
        <begin position="21"/>
        <end position="39"/>
    </location>
</feature>
<accession>A0A2T3AQP5</accession>
<keyword evidence="1" id="KW-0812">Transmembrane</keyword>
<dbReference type="STRING" id="857342.A0A2T3AQP5"/>
<proteinExistence type="predicted"/>
<evidence type="ECO:0000313" key="3">
    <source>
        <dbReference type="Proteomes" id="UP000241818"/>
    </source>
</evidence>
<dbReference type="EMBL" id="KZ679018">
    <property type="protein sequence ID" value="PSS08576.1"/>
    <property type="molecule type" value="Genomic_DNA"/>
</dbReference>
<dbReference type="PANTHER" id="PTHR12277:SF64">
    <property type="entry name" value="SUPERFAMILY HYDROLASE, PUTATIVE (AFU_ORTHOLOGUE AFUA_3G01760)-RELATED"/>
    <property type="match status" value="1"/>
</dbReference>
<keyword evidence="1" id="KW-1133">Transmembrane helix</keyword>
<evidence type="ECO:0000256" key="1">
    <source>
        <dbReference type="SAM" id="Phobius"/>
    </source>
</evidence>
<keyword evidence="3" id="KW-1185">Reference proteome</keyword>
<dbReference type="InParanoid" id="A0A2T3AQP5"/>
<dbReference type="GO" id="GO:0008474">
    <property type="term" value="F:palmitoyl-(protein) hydrolase activity"/>
    <property type="evidence" value="ECO:0007669"/>
    <property type="project" value="TreeGrafter"/>
</dbReference>
<dbReference type="Gene3D" id="3.40.50.1820">
    <property type="entry name" value="alpha/beta hydrolase"/>
    <property type="match status" value="1"/>
</dbReference>
<reference evidence="2 3" key="1">
    <citation type="journal article" date="2018" name="New Phytol.">
        <title>Comparative genomics and transcriptomics depict ericoid mycorrhizal fungi as versatile saprotrophs and plant mutualists.</title>
        <authorList>
            <person name="Martino E."/>
            <person name="Morin E."/>
            <person name="Grelet G.A."/>
            <person name="Kuo A."/>
            <person name="Kohler A."/>
            <person name="Daghino S."/>
            <person name="Barry K.W."/>
            <person name="Cichocki N."/>
            <person name="Clum A."/>
            <person name="Dockter R.B."/>
            <person name="Hainaut M."/>
            <person name="Kuo R.C."/>
            <person name="LaButti K."/>
            <person name="Lindahl B.D."/>
            <person name="Lindquist E.A."/>
            <person name="Lipzen A."/>
            <person name="Khouja H.R."/>
            <person name="Magnuson J."/>
            <person name="Murat C."/>
            <person name="Ohm R.A."/>
            <person name="Singer S.W."/>
            <person name="Spatafora J.W."/>
            <person name="Wang M."/>
            <person name="Veneault-Fourrey C."/>
            <person name="Henrissat B."/>
            <person name="Grigoriev I.V."/>
            <person name="Martin F.M."/>
            <person name="Perotto S."/>
        </authorList>
    </citation>
    <scope>NUCLEOTIDE SEQUENCE [LARGE SCALE GENOMIC DNA]</scope>
    <source>
        <strain evidence="2 3">ATCC 22711</strain>
    </source>
</reference>